<proteinExistence type="predicted"/>
<dbReference type="Pfam" id="PF00313">
    <property type="entry name" value="CSD"/>
    <property type="match status" value="1"/>
</dbReference>
<dbReference type="EMBL" id="BKCJ010000001">
    <property type="protein sequence ID" value="GEU28027.1"/>
    <property type="molecule type" value="Genomic_DNA"/>
</dbReference>
<protein>
    <submittedName>
        <fullName evidence="3">Glycine-rich protein 2</fullName>
    </submittedName>
</protein>
<dbReference type="InterPro" id="IPR012340">
    <property type="entry name" value="NA-bd_OB-fold"/>
</dbReference>
<evidence type="ECO:0000256" key="1">
    <source>
        <dbReference type="SAM" id="MobiDB-lite"/>
    </source>
</evidence>
<reference evidence="3" key="1">
    <citation type="journal article" date="2019" name="Sci. Rep.">
        <title>Draft genome of Tanacetum cinerariifolium, the natural source of mosquito coil.</title>
        <authorList>
            <person name="Yamashiro T."/>
            <person name="Shiraishi A."/>
            <person name="Satake H."/>
            <person name="Nakayama K."/>
        </authorList>
    </citation>
    <scope>NUCLEOTIDE SEQUENCE</scope>
</reference>
<comment type="caution">
    <text evidence="3">The sequence shown here is derived from an EMBL/GenBank/DDBJ whole genome shotgun (WGS) entry which is preliminary data.</text>
</comment>
<dbReference type="GO" id="GO:0003676">
    <property type="term" value="F:nucleic acid binding"/>
    <property type="evidence" value="ECO:0007669"/>
    <property type="project" value="InterPro"/>
</dbReference>
<feature type="region of interest" description="Disordered" evidence="1">
    <location>
        <begin position="1835"/>
        <end position="1860"/>
    </location>
</feature>
<dbReference type="CDD" id="cd04458">
    <property type="entry name" value="CSP_CDS"/>
    <property type="match status" value="1"/>
</dbReference>
<dbReference type="Gene3D" id="2.40.50.140">
    <property type="entry name" value="Nucleic acid-binding proteins"/>
    <property type="match status" value="1"/>
</dbReference>
<feature type="region of interest" description="Disordered" evidence="1">
    <location>
        <begin position="1919"/>
        <end position="1950"/>
    </location>
</feature>
<feature type="region of interest" description="Disordered" evidence="1">
    <location>
        <begin position="47"/>
        <end position="75"/>
    </location>
</feature>
<name>A0A699GEF0_TANCI</name>
<feature type="region of interest" description="Disordered" evidence="1">
    <location>
        <begin position="1806"/>
        <end position="1825"/>
    </location>
</feature>
<dbReference type="PANTHER" id="PTHR46565:SF20">
    <property type="entry name" value="COLD SHOCK DOMAIN-CONTAINING PROTEIN 4"/>
    <property type="match status" value="1"/>
</dbReference>
<dbReference type="InterPro" id="IPR011129">
    <property type="entry name" value="CSD"/>
</dbReference>
<sequence length="2098" mass="227634">MGGQALGGAAAHARFPQIAFGGEHDSVAAERGKTVVGVGGVHVAKVGGQQAGGQQGKGQAGQIHERSNVSGRMNADSGTACIGRRGVGRFRELQLDHVLVVEVHGDAATGHQAAEQQLVCQRLADHVLDQARHRPRAHQRIEAFFAEELAQLLGEDGFDLFLVQLLFQLHQEFVDHAQDDLFVQRTEADDGVDPVAELRREHALDVAHLVAGLLGVGEADGGLLQTLGARIGGHDDDYVAEVGLAAIVVGQRAVVHHLQQDIENVRVGFFNFVQQQHRVRFLGDGFGQQTALVETDIARRRANHARDGVTLHVLRHVEADQVDAEDEGQLLGHLSLADAGRTREQERTDRLVRLAQTGARHLDGRGQRFDGRVLPEHHVAQVAVDGLQLAAVVLVDRLRRNARDLGNDVLDLGLADGFLLLRFRQDALRRTRFVDDVDGLVGQVAVVDEARRQFGRGGQRRRRVLDAVVLFKARLQAAQDLHGLLDGRLVDVHFLEAAAQRVVFFEHAAELGVGRGADALELTIGQRRLEQVRGVERAARSGTGADDGVDLVDEQDAVRVVLELLEDGLEALFEIAAVLGAGQQRAHVERVHDRRAQDVGDVALGDAVGQAFGNGGLAHAGFADQQRIVLAAAAQNLDHAVDFLVAPDQRIDLAFGRGLVQILRELVERAFLGLPFGARGALFHAFRRLGGIGLLVLAHAVRNEIDHVQAGHALLVQVVDRVRILLAEDRHQHVGAGDFFLAVGGGLHVHDRPLDDALETERRLGIDFAGAGHRRRVVADEVGQGFAQILNIDGACTQHFGSRRVVEQSQQQVLHRDEFVPCLSCFDKRHVQTYFQFLRNHTSSITHCRGCPALRACVKTNSTLMAPGLSITRVAFPPIRLKVAKCPQICLTFKIGPLTMRYRLRAEMYMLISSTVKWFNDSKGFGFITPDDGGEDLFAHFSAINMNGFKTLKEAILRRCLCHVVDHHLAKARARHLGGAVHQARKVVRDLLGNDGALHGLDDQIGRLQPAHVAQHHFRRQDQRTGIDVILARVLGRGAVRGFEHGHRVRHIGARRNADAAHLGSKRVRNIVAVQVQGGNHAVLGRAQQDLLQEGVGNRILDDDVPAGAGIFNLAPRAAVDQLGAEFLDRHLVRPVAEAALGVLHDVALVDDGDRRLVVVERVLQRLAHQALRAFDRHRLDADTGRVREADIGHAHFPDQEVDQLFGAVRTLRILDAGVNVFRVFAEDHHLGFFRLAHGRWHAGEVAHRAQAHVQVQLLAQRHVERADAAAHRRRQRALDRHHVVLQHAQRFCRQPHVGAVQAGRFLTSINFHPVDLALAAIGLGHGRIHHLDHHRRDVDAGAVAFDEGNDRMVRHMEGAIGVDRDLLAVRRDVDMLIHRVLRGPDAAYRRRQAAARHCPSRPQGSQGLPGAGGRRGRRRQPGKVAGADRPRRFYDAAVPRRAHCRAGMAVAAQSADPRTRGPADQLAGDHFTGRQKPPGAAHDGCRGPAHAALDPHGHRRHFAGHASADAGPVDGSLANRSGLVGPTPPLVSEMHAPPHGAMLSMVDTDLVKISAAAALSPAWIALRTALIAHDNAVPTHRVVARHTICPRVWRRRPDRRLQRGVPPAQPAAPAVCRRRVLAGIRAHFIRIQEPEVAGRNPHPGRPRGHHAGVGHADRDRDRHHCRAGAAAGRGGRPHARGVRRRRVDDAPDVPVYLVHGVRGARRRHFEYLEPVQDPRVHAGAVQPGLDSRLAVPAAAPGTADLRHGHCRVRGRHPAGGNPDSRPGQDRHAAAALAQPRHRPARRGRAPRAQEDGASPVCRIGCADQPADQHGHRRPPGRRQHFVPYLCRPPDGIPDGPAGRGAGHHPAAQSVESQCQRRPRRILGAARLGPAPDLFAGHARRRVGRTAGGLQRGPAGHHPGQDAGARVLCAAGHPHPGAHRHRRAGRHPIDEHDLRAAPGRGRLGAVDQPGRVRERQLPVCGPAQARHLPPQARLAAVLCQAGGGVRADGRRGLVRRAPARLAVHAAPDPAAPGRAAAADRRVLRGVLRRAAGHGLPPARLQAHGALKRPPLHPVRVPARVPAQFPVPVAPAALRARAPAAVAGTIPALPAARPA</sequence>
<feature type="compositionally biased region" description="Basic residues" evidence="1">
    <location>
        <begin position="1780"/>
        <end position="1790"/>
    </location>
</feature>
<dbReference type="PROSITE" id="PS00352">
    <property type="entry name" value="CSD_1"/>
    <property type="match status" value="1"/>
</dbReference>
<organism evidence="3">
    <name type="scientific">Tanacetum cinerariifolium</name>
    <name type="common">Dalmatian daisy</name>
    <name type="synonym">Chrysanthemum cinerariifolium</name>
    <dbReference type="NCBI Taxonomy" id="118510"/>
    <lineage>
        <taxon>Eukaryota</taxon>
        <taxon>Viridiplantae</taxon>
        <taxon>Streptophyta</taxon>
        <taxon>Embryophyta</taxon>
        <taxon>Tracheophyta</taxon>
        <taxon>Spermatophyta</taxon>
        <taxon>Magnoliopsida</taxon>
        <taxon>eudicotyledons</taxon>
        <taxon>Gunneridae</taxon>
        <taxon>Pentapetalae</taxon>
        <taxon>asterids</taxon>
        <taxon>campanulids</taxon>
        <taxon>Asterales</taxon>
        <taxon>Asteraceae</taxon>
        <taxon>Asteroideae</taxon>
        <taxon>Anthemideae</taxon>
        <taxon>Anthemidinae</taxon>
        <taxon>Tanacetum</taxon>
    </lineage>
</organism>
<evidence type="ECO:0000259" key="2">
    <source>
        <dbReference type="PROSITE" id="PS51857"/>
    </source>
</evidence>
<dbReference type="InterPro" id="IPR019844">
    <property type="entry name" value="CSD_CS"/>
</dbReference>
<evidence type="ECO:0000313" key="3">
    <source>
        <dbReference type="EMBL" id="GEU28027.1"/>
    </source>
</evidence>
<feature type="region of interest" description="Disordered" evidence="1">
    <location>
        <begin position="1392"/>
        <end position="1523"/>
    </location>
</feature>
<feature type="compositionally biased region" description="Basic residues" evidence="1">
    <location>
        <begin position="1920"/>
        <end position="1930"/>
    </location>
</feature>
<feature type="region of interest" description="Disordered" evidence="1">
    <location>
        <begin position="1637"/>
        <end position="1661"/>
    </location>
</feature>
<accession>A0A699GEF0</accession>
<dbReference type="PROSITE" id="PS51857">
    <property type="entry name" value="CSD_2"/>
    <property type="match status" value="1"/>
</dbReference>
<gene>
    <name evidence="3" type="ORF">Tci_000005</name>
</gene>
<dbReference type="PANTHER" id="PTHR46565">
    <property type="entry name" value="COLD SHOCK DOMAIN PROTEIN 2"/>
    <property type="match status" value="1"/>
</dbReference>
<feature type="compositionally biased region" description="Basic residues" evidence="1">
    <location>
        <begin position="1815"/>
        <end position="1825"/>
    </location>
</feature>
<feature type="compositionally biased region" description="Basic residues" evidence="1">
    <location>
        <begin position="1643"/>
        <end position="1653"/>
    </location>
</feature>
<dbReference type="InterPro" id="IPR002059">
    <property type="entry name" value="CSP_DNA-bd"/>
</dbReference>
<feature type="compositionally biased region" description="Gly residues" evidence="1">
    <location>
        <begin position="49"/>
        <end position="59"/>
    </location>
</feature>
<feature type="region of interest" description="Disordered" evidence="1">
    <location>
        <begin position="1750"/>
        <end position="1801"/>
    </location>
</feature>
<dbReference type="SMART" id="SM00357">
    <property type="entry name" value="CSP"/>
    <property type="match status" value="1"/>
</dbReference>
<dbReference type="AntiFam" id="ANF00007">
    <property type="entry name" value="Shadow ORF (opposite clpB)"/>
</dbReference>
<feature type="domain" description="CSD" evidence="2">
    <location>
        <begin position="911"/>
        <end position="989"/>
    </location>
</feature>
<dbReference type="SUPFAM" id="SSF50249">
    <property type="entry name" value="Nucleic acid-binding proteins"/>
    <property type="match status" value="1"/>
</dbReference>